<dbReference type="OrthoDB" id="10049614at2759"/>
<gene>
    <name evidence="6" type="ORF">DMN91_006900</name>
</gene>
<dbReference type="FunFam" id="4.10.280.10:FF:000005">
    <property type="entry name" value="Myogenic factor"/>
    <property type="match status" value="1"/>
</dbReference>
<dbReference type="SUPFAM" id="SSF47459">
    <property type="entry name" value="HLH, helix-loop-helix DNA-binding domain"/>
    <property type="match status" value="1"/>
</dbReference>
<dbReference type="GO" id="GO:0007517">
    <property type="term" value="P:muscle organ development"/>
    <property type="evidence" value="ECO:0007669"/>
    <property type="project" value="InterPro"/>
</dbReference>
<feature type="region of interest" description="Disordered" evidence="4">
    <location>
        <begin position="240"/>
        <end position="259"/>
    </location>
</feature>
<evidence type="ECO:0000313" key="6">
    <source>
        <dbReference type="EMBL" id="RLU20293.1"/>
    </source>
</evidence>
<dbReference type="EMBL" id="QOIP01000007">
    <property type="protein sequence ID" value="RLU20293.1"/>
    <property type="molecule type" value="Genomic_DNA"/>
</dbReference>
<reference evidence="6 7" key="1">
    <citation type="journal article" date="2018" name="Genome Res.">
        <title>The genomic architecture and molecular evolution of ant odorant receptors.</title>
        <authorList>
            <person name="McKenzie S.K."/>
            <person name="Kronauer D.J.C."/>
        </authorList>
    </citation>
    <scope>NUCLEOTIDE SEQUENCE [LARGE SCALE GENOMIC DNA]</scope>
    <source>
        <strain evidence="6">Clonal line C1</strain>
    </source>
</reference>
<comment type="caution">
    <text evidence="6">The sequence shown here is derived from an EMBL/GenBank/DDBJ whole genome shotgun (WGS) entry which is preliminary data.</text>
</comment>
<dbReference type="PROSITE" id="PS50888">
    <property type="entry name" value="BHLH"/>
    <property type="match status" value="1"/>
</dbReference>
<name>A0A3L8DJE9_OOCBI</name>
<dbReference type="InterPro" id="IPR039704">
    <property type="entry name" value="Myogenic_factor"/>
</dbReference>
<dbReference type="InterPro" id="IPR002546">
    <property type="entry name" value="MyoD_N"/>
</dbReference>
<dbReference type="Pfam" id="PF01586">
    <property type="entry name" value="Basic"/>
    <property type="match status" value="1"/>
</dbReference>
<feature type="compositionally biased region" description="Basic and acidic residues" evidence="4">
    <location>
        <begin position="146"/>
        <end position="155"/>
    </location>
</feature>
<evidence type="ECO:0000313" key="7">
    <source>
        <dbReference type="Proteomes" id="UP000279307"/>
    </source>
</evidence>
<organism evidence="6 7">
    <name type="scientific">Ooceraea biroi</name>
    <name type="common">Clonal raider ant</name>
    <name type="synonym">Cerapachys biroi</name>
    <dbReference type="NCBI Taxonomy" id="2015173"/>
    <lineage>
        <taxon>Eukaryota</taxon>
        <taxon>Metazoa</taxon>
        <taxon>Ecdysozoa</taxon>
        <taxon>Arthropoda</taxon>
        <taxon>Hexapoda</taxon>
        <taxon>Insecta</taxon>
        <taxon>Pterygota</taxon>
        <taxon>Neoptera</taxon>
        <taxon>Endopterygota</taxon>
        <taxon>Hymenoptera</taxon>
        <taxon>Apocrita</taxon>
        <taxon>Aculeata</taxon>
        <taxon>Formicoidea</taxon>
        <taxon>Formicidae</taxon>
        <taxon>Dorylinae</taxon>
        <taxon>Ooceraea</taxon>
    </lineage>
</organism>
<evidence type="ECO:0000259" key="5">
    <source>
        <dbReference type="PROSITE" id="PS50888"/>
    </source>
</evidence>
<dbReference type="GO" id="GO:0005634">
    <property type="term" value="C:nucleus"/>
    <property type="evidence" value="ECO:0007669"/>
    <property type="project" value="UniProtKB-SubCell"/>
</dbReference>
<dbReference type="SMART" id="SM00520">
    <property type="entry name" value="BASIC"/>
    <property type="match status" value="1"/>
</dbReference>
<dbReference type="InterPro" id="IPR011598">
    <property type="entry name" value="bHLH_dom"/>
</dbReference>
<dbReference type="InterPro" id="IPR036638">
    <property type="entry name" value="HLH_DNA-bd_sf"/>
</dbReference>
<dbReference type="PANTHER" id="PTHR11534">
    <property type="entry name" value="MYOGENIC FACTOR"/>
    <property type="match status" value="1"/>
</dbReference>
<evidence type="ECO:0000256" key="1">
    <source>
        <dbReference type="ARBA" id="ARBA00004123"/>
    </source>
</evidence>
<keyword evidence="2" id="KW-0238">DNA-binding</keyword>
<dbReference type="GO" id="GO:0046983">
    <property type="term" value="F:protein dimerization activity"/>
    <property type="evidence" value="ECO:0007669"/>
    <property type="project" value="InterPro"/>
</dbReference>
<dbReference type="Proteomes" id="UP000279307">
    <property type="component" value="Chromosome 7"/>
</dbReference>
<dbReference type="PANTHER" id="PTHR11534:SF9">
    <property type="entry name" value="MYOGENIC-DETERMINATION PROTEIN"/>
    <property type="match status" value="1"/>
</dbReference>
<evidence type="ECO:0000256" key="4">
    <source>
        <dbReference type="SAM" id="MobiDB-lite"/>
    </source>
</evidence>
<dbReference type="GO" id="GO:0045663">
    <property type="term" value="P:positive regulation of myoblast differentiation"/>
    <property type="evidence" value="ECO:0007669"/>
    <property type="project" value="TreeGrafter"/>
</dbReference>
<evidence type="ECO:0000256" key="2">
    <source>
        <dbReference type="ARBA" id="ARBA00023125"/>
    </source>
</evidence>
<dbReference type="Gene3D" id="4.10.280.10">
    <property type="entry name" value="Helix-loop-helix DNA-binding domain"/>
    <property type="match status" value="1"/>
</dbReference>
<feature type="region of interest" description="Disordered" evidence="4">
    <location>
        <begin position="113"/>
        <end position="160"/>
    </location>
</feature>
<proteinExistence type="predicted"/>
<dbReference type="GO" id="GO:0000981">
    <property type="term" value="F:DNA-binding transcription factor activity, RNA polymerase II-specific"/>
    <property type="evidence" value="ECO:0007669"/>
    <property type="project" value="TreeGrafter"/>
</dbReference>
<keyword evidence="3" id="KW-0539">Nucleus</keyword>
<dbReference type="GO" id="GO:0000978">
    <property type="term" value="F:RNA polymerase II cis-regulatory region sequence-specific DNA binding"/>
    <property type="evidence" value="ECO:0007669"/>
    <property type="project" value="TreeGrafter"/>
</dbReference>
<dbReference type="CDD" id="cd19699">
    <property type="entry name" value="bHLH_TS_dMYOD_like"/>
    <property type="match status" value="1"/>
</dbReference>
<comment type="subcellular location">
    <subcellularLocation>
        <location evidence="1">Nucleus</location>
    </subcellularLocation>
</comment>
<feature type="domain" description="BHLH" evidence="5">
    <location>
        <begin position="183"/>
        <end position="234"/>
    </location>
</feature>
<dbReference type="AlphaFoldDB" id="A0A3L8DJE9"/>
<sequence>MMTLVTDAVPYAYEAVTRSPYDGYRHHLHHHHHHHHHLHPHRYRRVYAPAESEYLQDYASRRDPNDRASVIGTNVALTASASSLNYCNERIRSQSRYTLDSDDASSVISADASADLESGSADADETNETNDTSETNETSGANEGESIEHVPHPHVLDSGSPHGPRRCLLWACKACKKKTVTVDRRKAATLRERRRLRKVNEAFEVLKRRTSNNPNQRLPKVEILRNAIEYIENLETLLQGNRPSGHQDHPSAESMNGESPQYVTDRLRQFSDPLARFQPINGFEQAEALSSQNNGSSLDCLSMIVQSINGPLQPSPEGHYSSHH</sequence>
<evidence type="ECO:0000256" key="3">
    <source>
        <dbReference type="ARBA" id="ARBA00023242"/>
    </source>
</evidence>
<protein>
    <recommendedName>
        <fullName evidence="5">BHLH domain-containing protein</fullName>
    </recommendedName>
</protein>
<feature type="compositionally biased region" description="Low complexity" evidence="4">
    <location>
        <begin position="129"/>
        <end position="139"/>
    </location>
</feature>
<dbReference type="Pfam" id="PF00010">
    <property type="entry name" value="HLH"/>
    <property type="match status" value="1"/>
</dbReference>
<accession>A0A3L8DJE9</accession>
<dbReference type="SMART" id="SM00353">
    <property type="entry name" value="HLH"/>
    <property type="match status" value="1"/>
</dbReference>